<evidence type="ECO:0000313" key="3">
    <source>
        <dbReference type="Proteomes" id="UP001152130"/>
    </source>
</evidence>
<dbReference type="AlphaFoldDB" id="A0A9W8Q2I4"/>
<feature type="region of interest" description="Disordered" evidence="1">
    <location>
        <begin position="1"/>
        <end position="62"/>
    </location>
</feature>
<dbReference type="Proteomes" id="UP001152130">
    <property type="component" value="Unassembled WGS sequence"/>
</dbReference>
<feature type="compositionally biased region" description="Basic and acidic residues" evidence="1">
    <location>
        <begin position="25"/>
        <end position="56"/>
    </location>
</feature>
<organism evidence="2 3">
    <name type="scientific">Fusarium irregulare</name>
    <dbReference type="NCBI Taxonomy" id="2494466"/>
    <lineage>
        <taxon>Eukaryota</taxon>
        <taxon>Fungi</taxon>
        <taxon>Dikarya</taxon>
        <taxon>Ascomycota</taxon>
        <taxon>Pezizomycotina</taxon>
        <taxon>Sordariomycetes</taxon>
        <taxon>Hypocreomycetidae</taxon>
        <taxon>Hypocreales</taxon>
        <taxon>Nectriaceae</taxon>
        <taxon>Fusarium</taxon>
        <taxon>Fusarium incarnatum-equiseti species complex</taxon>
    </lineage>
</organism>
<gene>
    <name evidence="2" type="ORF">NW766_000743</name>
</gene>
<proteinExistence type="predicted"/>
<name>A0A9W8Q2I4_9HYPO</name>
<dbReference type="EMBL" id="JAPDHF010000001">
    <property type="protein sequence ID" value="KAJ4024506.1"/>
    <property type="molecule type" value="Genomic_DNA"/>
</dbReference>
<accession>A0A9W8Q2I4</accession>
<reference evidence="2" key="1">
    <citation type="submission" date="2022-10" db="EMBL/GenBank/DDBJ databases">
        <title>Fusarium specimens isolated from Avocado Roots.</title>
        <authorList>
            <person name="Stajich J."/>
            <person name="Roper C."/>
            <person name="Heimlech-Rivalta G."/>
        </authorList>
    </citation>
    <scope>NUCLEOTIDE SEQUENCE</scope>
    <source>
        <strain evidence="2">CF00143</strain>
    </source>
</reference>
<keyword evidence="3" id="KW-1185">Reference proteome</keyword>
<comment type="caution">
    <text evidence="2">The sequence shown here is derived from an EMBL/GenBank/DDBJ whole genome shotgun (WGS) entry which is preliminary data.</text>
</comment>
<sequence>MAEKEIETDAIARDRDHRSRSRSRRRDDSRDRYYRDNDRHYRERDTSRYHRPDSRTPEAGAVMATELGLPVPAETEETGPSLPLVGEKAVPVRVRI</sequence>
<protein>
    <submittedName>
        <fullName evidence="2">Uncharacterized protein</fullName>
    </submittedName>
</protein>
<evidence type="ECO:0000313" key="2">
    <source>
        <dbReference type="EMBL" id="KAJ4024506.1"/>
    </source>
</evidence>
<evidence type="ECO:0000256" key="1">
    <source>
        <dbReference type="SAM" id="MobiDB-lite"/>
    </source>
</evidence>
<feature type="compositionally biased region" description="Basic and acidic residues" evidence="1">
    <location>
        <begin position="1"/>
        <end position="17"/>
    </location>
</feature>